<organism evidence="19 20">
    <name type="scientific">Rothia aeria</name>
    <dbReference type="NCBI Taxonomy" id="172042"/>
    <lineage>
        <taxon>Bacteria</taxon>
        <taxon>Bacillati</taxon>
        <taxon>Actinomycetota</taxon>
        <taxon>Actinomycetes</taxon>
        <taxon>Micrococcales</taxon>
        <taxon>Micrococcaceae</taxon>
        <taxon>Rothia</taxon>
    </lineage>
</organism>
<feature type="domain" description="Ketosynthase family 3 (KS3)" evidence="18">
    <location>
        <begin position="28"/>
        <end position="446"/>
    </location>
</feature>
<keyword evidence="8" id="KW-0443">Lipid metabolism</keyword>
<dbReference type="InterPro" id="IPR020841">
    <property type="entry name" value="PKS_Beta-ketoAc_synthase_dom"/>
</dbReference>
<evidence type="ECO:0000256" key="9">
    <source>
        <dbReference type="ARBA" id="ARBA00023160"/>
    </source>
</evidence>
<dbReference type="PROSITE" id="PS52004">
    <property type="entry name" value="KS3_2"/>
    <property type="match status" value="1"/>
</dbReference>
<dbReference type="InterPro" id="IPR000794">
    <property type="entry name" value="Beta-ketoacyl_synthase"/>
</dbReference>
<dbReference type="InterPro" id="IPR014031">
    <property type="entry name" value="Ketoacyl_synth_C"/>
</dbReference>
<evidence type="ECO:0000256" key="14">
    <source>
        <dbReference type="PIRNR" id="PIRNR000447"/>
    </source>
</evidence>
<feature type="compositionally biased region" description="Basic and acidic residues" evidence="17">
    <location>
        <begin position="246"/>
        <end position="262"/>
    </location>
</feature>
<dbReference type="KEGG" id="raj:RA11412_1624"/>
<evidence type="ECO:0000256" key="16">
    <source>
        <dbReference type="RuleBase" id="RU003694"/>
    </source>
</evidence>
<evidence type="ECO:0000256" key="2">
    <source>
        <dbReference type="ARBA" id="ARBA00008467"/>
    </source>
</evidence>
<evidence type="ECO:0000256" key="5">
    <source>
        <dbReference type="ARBA" id="ARBA00022516"/>
    </source>
</evidence>
<evidence type="ECO:0000256" key="11">
    <source>
        <dbReference type="ARBA" id="ARBA00024006"/>
    </source>
</evidence>
<evidence type="ECO:0000313" key="20">
    <source>
        <dbReference type="Proteomes" id="UP000250241"/>
    </source>
</evidence>
<gene>
    <name evidence="19" type="ORF">RA11412_1624</name>
</gene>
<accession>A0A2Z5QZX7</accession>
<dbReference type="PIRSF" id="PIRSF000447">
    <property type="entry name" value="KAS_II"/>
    <property type="match status" value="1"/>
</dbReference>
<dbReference type="AlphaFoldDB" id="A0A2Z5QZX7"/>
<keyword evidence="7" id="KW-0276">Fatty acid metabolism</keyword>
<comment type="catalytic activity">
    <reaction evidence="13 14">
        <text>a fatty acyl-[ACP] + malonyl-[ACP] + H(+) = a 3-oxoacyl-[ACP] + holo-[ACP] + CO2</text>
        <dbReference type="Rhea" id="RHEA:22836"/>
        <dbReference type="Rhea" id="RHEA-COMP:9623"/>
        <dbReference type="Rhea" id="RHEA-COMP:9685"/>
        <dbReference type="Rhea" id="RHEA-COMP:9916"/>
        <dbReference type="Rhea" id="RHEA-COMP:14125"/>
        <dbReference type="ChEBI" id="CHEBI:15378"/>
        <dbReference type="ChEBI" id="CHEBI:16526"/>
        <dbReference type="ChEBI" id="CHEBI:64479"/>
        <dbReference type="ChEBI" id="CHEBI:78449"/>
        <dbReference type="ChEBI" id="CHEBI:78776"/>
        <dbReference type="ChEBI" id="CHEBI:138651"/>
    </reaction>
</comment>
<feature type="region of interest" description="Disordered" evidence="17">
    <location>
        <begin position="243"/>
        <end position="262"/>
    </location>
</feature>
<keyword evidence="20" id="KW-1185">Reference proteome</keyword>
<dbReference type="Gene3D" id="3.40.47.10">
    <property type="match status" value="1"/>
</dbReference>
<dbReference type="PANTHER" id="PTHR11712">
    <property type="entry name" value="POLYKETIDE SYNTHASE-RELATED"/>
    <property type="match status" value="1"/>
</dbReference>
<evidence type="ECO:0000256" key="4">
    <source>
        <dbReference type="ARBA" id="ARBA00014657"/>
    </source>
</evidence>
<dbReference type="EC" id="2.3.1.179" evidence="3 14"/>
<comment type="function">
    <text evidence="11 14">Involved in the type II fatty acid elongation cycle. Catalyzes the elongation of a wide range of acyl-ACP by the addition of two carbons from malonyl-ACP to an acyl acceptor. Can efficiently catalyze the conversion of palmitoleoyl-ACP (cis-hexadec-9-enoyl-ACP) to cis-vaccenoyl-ACP (cis-octadec-11-enoyl-ACP), an essential step in the thermal regulation of fatty acid composition.</text>
</comment>
<evidence type="ECO:0000256" key="12">
    <source>
        <dbReference type="ARBA" id="ARBA00047318"/>
    </source>
</evidence>
<dbReference type="Pfam" id="PF02801">
    <property type="entry name" value="Ketoacyl-synt_C"/>
    <property type="match status" value="1"/>
</dbReference>
<dbReference type="NCBIfam" id="NF005589">
    <property type="entry name" value="PRK07314.1"/>
    <property type="match status" value="1"/>
</dbReference>
<dbReference type="UniPathway" id="UPA00094"/>
<evidence type="ECO:0000313" key="19">
    <source>
        <dbReference type="EMBL" id="BAV87923.1"/>
    </source>
</evidence>
<dbReference type="FunFam" id="3.40.47.10:FF:000018">
    <property type="entry name" value="3-oxoacyl-[acyl-carrier-protein] synthase 2"/>
    <property type="match status" value="1"/>
</dbReference>
<keyword evidence="5 14" id="KW-0444">Lipid biosynthesis</keyword>
<comment type="pathway">
    <text evidence="1 14">Lipid metabolism; fatty acid biosynthesis.</text>
</comment>
<dbReference type="Pfam" id="PF00109">
    <property type="entry name" value="ketoacyl-synt"/>
    <property type="match status" value="1"/>
</dbReference>
<dbReference type="Proteomes" id="UP000250241">
    <property type="component" value="Chromosome"/>
</dbReference>
<dbReference type="SUPFAM" id="SSF53901">
    <property type="entry name" value="Thiolase-like"/>
    <property type="match status" value="2"/>
</dbReference>
<evidence type="ECO:0000256" key="7">
    <source>
        <dbReference type="ARBA" id="ARBA00022832"/>
    </source>
</evidence>
<name>A0A2Z5QZX7_9MICC</name>
<dbReference type="InterPro" id="IPR016039">
    <property type="entry name" value="Thiolase-like"/>
</dbReference>
<feature type="active site" description="For beta-ketoacyl synthase activity" evidence="15">
    <location>
        <position position="198"/>
    </location>
</feature>
<dbReference type="NCBIfam" id="TIGR03150">
    <property type="entry name" value="fabF"/>
    <property type="match status" value="1"/>
</dbReference>
<dbReference type="GO" id="GO:0004315">
    <property type="term" value="F:3-oxoacyl-[acyl-carrier-protein] synthase activity"/>
    <property type="evidence" value="ECO:0007669"/>
    <property type="project" value="UniProtKB-UniRule"/>
</dbReference>
<sequence>MGAGRTRTAPIRLFLSPTDIHEESVKMSRKVLVTGLGATTPIGGDVPTTWANALKGVSGITTIDEPWVEEYDLPVYIAGRVAVPAQESERLSKVEAKRLDPSGQLALIAAREAWEDAGFSGPDAESAKETDPVRTGVAFGTGIGGVWTLLDAWDTLREKGPRRVLPMTVPMLMPNGNAAAVSMSLKARAAAQTVVSACASSTEAMELGVEMIRTGKADVVVVGGSEAAIHPLPMAAFAKMQALSSRNDEPQKASRPYDTDRDGFVMGEGAAAMVLESQEHAQARGARVYAELAGTGVSADSYHITAPDPDALGATRALREALEDGQIDPQSVVHINAHATSTPAGDLPEATAMHAAFGEHTKNIAVSATKSMTGHLLGGAGALEAVLTVLALHHRKAPRTINLENKDPQIDLDVVTDARDLPAGEIVGLSNSFGFGGHNAVVAFRSVEN</sequence>
<dbReference type="EMBL" id="AP017895">
    <property type="protein sequence ID" value="BAV87923.1"/>
    <property type="molecule type" value="Genomic_DNA"/>
</dbReference>
<dbReference type="GO" id="GO:0006633">
    <property type="term" value="P:fatty acid biosynthetic process"/>
    <property type="evidence" value="ECO:0007669"/>
    <property type="project" value="UniProtKB-UniRule"/>
</dbReference>
<comment type="catalytic activity">
    <reaction evidence="12 14">
        <text>(9Z)-hexadecenoyl-[ACP] + malonyl-[ACP] + H(+) = 3-oxo-(11Z)-octadecenoyl-[ACP] + holo-[ACP] + CO2</text>
        <dbReference type="Rhea" id="RHEA:55040"/>
        <dbReference type="Rhea" id="RHEA-COMP:9623"/>
        <dbReference type="Rhea" id="RHEA-COMP:9685"/>
        <dbReference type="Rhea" id="RHEA-COMP:10800"/>
        <dbReference type="Rhea" id="RHEA-COMP:14074"/>
        <dbReference type="ChEBI" id="CHEBI:15378"/>
        <dbReference type="ChEBI" id="CHEBI:16526"/>
        <dbReference type="ChEBI" id="CHEBI:64479"/>
        <dbReference type="ChEBI" id="CHEBI:78449"/>
        <dbReference type="ChEBI" id="CHEBI:83989"/>
        <dbReference type="ChEBI" id="CHEBI:138538"/>
        <dbReference type="EC" id="2.3.1.179"/>
    </reaction>
</comment>
<dbReference type="InterPro" id="IPR014030">
    <property type="entry name" value="Ketoacyl_synth_N"/>
</dbReference>
<dbReference type="GO" id="GO:0005829">
    <property type="term" value="C:cytosol"/>
    <property type="evidence" value="ECO:0007669"/>
    <property type="project" value="TreeGrafter"/>
</dbReference>
<protein>
    <recommendedName>
        <fullName evidence="4 14">3-oxoacyl-[acyl-carrier-protein] synthase 2</fullName>
        <ecNumber evidence="3 14">2.3.1.179</ecNumber>
    </recommendedName>
</protein>
<evidence type="ECO:0000256" key="15">
    <source>
        <dbReference type="PIRSR" id="PIRSR000447-1"/>
    </source>
</evidence>
<evidence type="ECO:0000256" key="3">
    <source>
        <dbReference type="ARBA" id="ARBA00012356"/>
    </source>
</evidence>
<dbReference type="InterPro" id="IPR017568">
    <property type="entry name" value="3-oxoacyl-ACP_synth-2"/>
</dbReference>
<evidence type="ECO:0000256" key="10">
    <source>
        <dbReference type="ARBA" id="ARBA00023315"/>
    </source>
</evidence>
<dbReference type="SMART" id="SM00825">
    <property type="entry name" value="PKS_KS"/>
    <property type="match status" value="1"/>
</dbReference>
<evidence type="ECO:0000256" key="8">
    <source>
        <dbReference type="ARBA" id="ARBA00023098"/>
    </source>
</evidence>
<evidence type="ECO:0000256" key="6">
    <source>
        <dbReference type="ARBA" id="ARBA00022679"/>
    </source>
</evidence>
<evidence type="ECO:0000256" key="1">
    <source>
        <dbReference type="ARBA" id="ARBA00005194"/>
    </source>
</evidence>
<dbReference type="CDD" id="cd00834">
    <property type="entry name" value="KAS_I_II"/>
    <property type="match status" value="1"/>
</dbReference>
<proteinExistence type="inferred from homology"/>
<keyword evidence="10 14" id="KW-0012">Acyltransferase</keyword>
<comment type="similarity">
    <text evidence="2 14 16">Belongs to the thiolase-like superfamily. Beta-ketoacyl-ACP synthases family.</text>
</comment>
<keyword evidence="6 14" id="KW-0808">Transferase</keyword>
<keyword evidence="9 14" id="KW-0275">Fatty acid biosynthesis</keyword>
<evidence type="ECO:0000259" key="18">
    <source>
        <dbReference type="PROSITE" id="PS52004"/>
    </source>
</evidence>
<dbReference type="PANTHER" id="PTHR11712:SF336">
    <property type="entry name" value="3-OXOACYL-[ACYL-CARRIER-PROTEIN] SYNTHASE, MITOCHONDRIAL"/>
    <property type="match status" value="1"/>
</dbReference>
<evidence type="ECO:0000256" key="17">
    <source>
        <dbReference type="SAM" id="MobiDB-lite"/>
    </source>
</evidence>
<reference evidence="19 20" key="1">
    <citation type="submission" date="2016-10" db="EMBL/GenBank/DDBJ databases">
        <title>Genome sequence of Rothia aeria strain JCM11412.</title>
        <authorList>
            <person name="Nambu T."/>
        </authorList>
    </citation>
    <scope>NUCLEOTIDE SEQUENCE [LARGE SCALE GENOMIC DNA]</scope>
    <source>
        <strain evidence="19 20">JCM 11412</strain>
    </source>
</reference>
<evidence type="ECO:0000256" key="13">
    <source>
        <dbReference type="ARBA" id="ARBA00047659"/>
    </source>
</evidence>